<dbReference type="SUPFAM" id="SSF46894">
    <property type="entry name" value="C-terminal effector domain of the bipartite response regulators"/>
    <property type="match status" value="1"/>
</dbReference>
<dbReference type="GO" id="GO:0006355">
    <property type="term" value="P:regulation of DNA-templated transcription"/>
    <property type="evidence" value="ECO:0007669"/>
    <property type="project" value="InterPro"/>
</dbReference>
<protein>
    <recommendedName>
        <fullName evidence="2">OmpR/PhoB-type domain-containing protein</fullName>
    </recommendedName>
</protein>
<dbReference type="Proteomes" id="UP000179934">
    <property type="component" value="Unassembled WGS sequence"/>
</dbReference>
<dbReference type="InterPro" id="IPR016032">
    <property type="entry name" value="Sig_transdc_resp-reg_C-effctor"/>
</dbReference>
<dbReference type="GO" id="GO:0000160">
    <property type="term" value="P:phosphorelay signal transduction system"/>
    <property type="evidence" value="ECO:0007669"/>
    <property type="project" value="InterPro"/>
</dbReference>
<dbReference type="InterPro" id="IPR036388">
    <property type="entry name" value="WH-like_DNA-bd_sf"/>
</dbReference>
<dbReference type="EMBL" id="MKFU01000023">
    <property type="protein sequence ID" value="OHY91267.1"/>
    <property type="molecule type" value="Genomic_DNA"/>
</dbReference>
<evidence type="ECO:0000313" key="4">
    <source>
        <dbReference type="Proteomes" id="UP000179934"/>
    </source>
</evidence>
<dbReference type="RefSeq" id="WP_042020326.1">
    <property type="nucleotide sequence ID" value="NZ_CDBW01000016.1"/>
</dbReference>
<keyword evidence="1" id="KW-0238">DNA-binding</keyword>
<dbReference type="GO" id="GO:0003677">
    <property type="term" value="F:DNA binding"/>
    <property type="evidence" value="ECO:0007669"/>
    <property type="project" value="UniProtKB-KW"/>
</dbReference>
<dbReference type="Gene3D" id="1.10.10.10">
    <property type="entry name" value="Winged helix-like DNA-binding domain superfamily/Winged helix DNA-binding domain"/>
    <property type="match status" value="1"/>
</dbReference>
<evidence type="ECO:0000259" key="2">
    <source>
        <dbReference type="Pfam" id="PF00486"/>
    </source>
</evidence>
<accession>A0A1S2CTE6</accession>
<dbReference type="STRING" id="646.BJD16_04805"/>
<reference evidence="3 4" key="1">
    <citation type="submission" date="2016-09" db="EMBL/GenBank/DDBJ databases">
        <title>Draft Genome Sequence of Aeromonas sobria Strain 08005, Isolated from Sick Rana catesbeiana.</title>
        <authorList>
            <person name="Yang Q."/>
        </authorList>
    </citation>
    <scope>NUCLEOTIDE SEQUENCE [LARGE SCALE GENOMIC DNA]</scope>
    <source>
        <strain evidence="3 4">08005</strain>
    </source>
</reference>
<organism evidence="3 4">
    <name type="scientific">Aeromonas sobria</name>
    <dbReference type="NCBI Taxonomy" id="646"/>
    <lineage>
        <taxon>Bacteria</taxon>
        <taxon>Pseudomonadati</taxon>
        <taxon>Pseudomonadota</taxon>
        <taxon>Gammaproteobacteria</taxon>
        <taxon>Aeromonadales</taxon>
        <taxon>Aeromonadaceae</taxon>
        <taxon>Aeromonas</taxon>
    </lineage>
</organism>
<dbReference type="InterPro" id="IPR001867">
    <property type="entry name" value="OmpR/PhoB-type_DNA-bd"/>
</dbReference>
<gene>
    <name evidence="3" type="ORF">BJD16_04805</name>
</gene>
<dbReference type="AlphaFoldDB" id="A0A1S2CTE6"/>
<comment type="caution">
    <text evidence="3">The sequence shown here is derived from an EMBL/GenBank/DDBJ whole genome shotgun (WGS) entry which is preliminary data.</text>
</comment>
<name>A0A1S2CTE6_AERSO</name>
<evidence type="ECO:0000256" key="1">
    <source>
        <dbReference type="ARBA" id="ARBA00023125"/>
    </source>
</evidence>
<dbReference type="Pfam" id="PF00486">
    <property type="entry name" value="Trans_reg_C"/>
    <property type="match status" value="1"/>
</dbReference>
<evidence type="ECO:0000313" key="3">
    <source>
        <dbReference type="EMBL" id="OHY91267.1"/>
    </source>
</evidence>
<dbReference type="GeneID" id="58922081"/>
<feature type="domain" description="OmpR/PhoB-type" evidence="2">
    <location>
        <begin position="31"/>
        <end position="100"/>
    </location>
</feature>
<proteinExistence type="predicted"/>
<sequence>MVIEQSEILVIDRVSGFIQMKDDDAVKLFCLGKKEASALAALLSSDERCCPKKKLKEAIWPDRQHVEDNQVAAIISSLRKSLIKTKIKLELKAITNYGYQVIYSDNFVIELVG</sequence>